<gene>
    <name evidence="1" type="ORF">GALL_433020</name>
</gene>
<dbReference type="AlphaFoldDB" id="A0A1J5QC23"/>
<comment type="caution">
    <text evidence="1">The sequence shown here is derived from an EMBL/GenBank/DDBJ whole genome shotgun (WGS) entry which is preliminary data.</text>
</comment>
<protein>
    <submittedName>
        <fullName evidence="1">Uncharacterized protein</fullName>
    </submittedName>
</protein>
<organism evidence="1">
    <name type="scientific">mine drainage metagenome</name>
    <dbReference type="NCBI Taxonomy" id="410659"/>
    <lineage>
        <taxon>unclassified sequences</taxon>
        <taxon>metagenomes</taxon>
        <taxon>ecological metagenomes</taxon>
    </lineage>
</organism>
<reference evidence="1" key="1">
    <citation type="submission" date="2016-10" db="EMBL/GenBank/DDBJ databases">
        <title>Sequence of Gallionella enrichment culture.</title>
        <authorList>
            <person name="Poehlein A."/>
            <person name="Muehling M."/>
            <person name="Daniel R."/>
        </authorList>
    </citation>
    <scope>NUCLEOTIDE SEQUENCE</scope>
</reference>
<evidence type="ECO:0000313" key="1">
    <source>
        <dbReference type="EMBL" id="OIQ75035.1"/>
    </source>
</evidence>
<dbReference type="EMBL" id="MLJW01002299">
    <property type="protein sequence ID" value="OIQ75035.1"/>
    <property type="molecule type" value="Genomic_DNA"/>
</dbReference>
<name>A0A1J5QC23_9ZZZZ</name>
<sequence>MTEQGGHEAAARADFEHPFILAHREFLQDARLYLGREHVLAAGQGNFGIDKGQAAIGGRDEIFPPHGTQQVEDAGVQHVPGADLLFDHVETGLLDIHRFSAKQLQSENDSLICKQKPLWGRASATQQFSGRKAT</sequence>
<proteinExistence type="predicted"/>
<accession>A0A1J5QC23</accession>